<comment type="caution">
    <text evidence="1">The sequence shown here is derived from an EMBL/GenBank/DDBJ whole genome shotgun (WGS) entry which is preliminary data.</text>
</comment>
<name>A0A9P0QPG1_9ASCO</name>
<dbReference type="Proteomes" id="UP000837801">
    <property type="component" value="Unassembled WGS sequence"/>
</dbReference>
<evidence type="ECO:0000313" key="2">
    <source>
        <dbReference type="Proteomes" id="UP000837801"/>
    </source>
</evidence>
<gene>
    <name evidence="1" type="ORF">CLIB1423_07S00914</name>
</gene>
<evidence type="ECO:0000313" key="1">
    <source>
        <dbReference type="EMBL" id="CAH2352500.1"/>
    </source>
</evidence>
<sequence length="129" mass="15081">MGSKRRSSQQRKYPVLSVLIAPMRVCGFRDVVFSYNSIFFSFIFHSYVDKILSRLSLNVRRISLNPTRSMIHFTNKKKNSCLCKHLNKFAARSLQCIRMCSSYKLSCHCGSNSLLPSYENYFHVKKILR</sequence>
<reference evidence="1" key="1">
    <citation type="submission" date="2022-03" db="EMBL/GenBank/DDBJ databases">
        <authorList>
            <person name="Legras J.-L."/>
            <person name="Devillers H."/>
            <person name="Grondin C."/>
        </authorList>
    </citation>
    <scope>NUCLEOTIDE SEQUENCE</scope>
    <source>
        <strain evidence="1">CLIB 1423</strain>
    </source>
</reference>
<protein>
    <submittedName>
        <fullName evidence="1">Uncharacterized protein</fullName>
    </submittedName>
</protein>
<dbReference type="AlphaFoldDB" id="A0A9P0QPG1"/>
<keyword evidence="2" id="KW-1185">Reference proteome</keyword>
<accession>A0A9P0QPG1</accession>
<dbReference type="EMBL" id="CAKXYY010000007">
    <property type="protein sequence ID" value="CAH2352500.1"/>
    <property type="molecule type" value="Genomic_DNA"/>
</dbReference>
<organism evidence="1 2">
    <name type="scientific">[Candida] railenensis</name>
    <dbReference type="NCBI Taxonomy" id="45579"/>
    <lineage>
        <taxon>Eukaryota</taxon>
        <taxon>Fungi</taxon>
        <taxon>Dikarya</taxon>
        <taxon>Ascomycota</taxon>
        <taxon>Saccharomycotina</taxon>
        <taxon>Pichiomycetes</taxon>
        <taxon>Debaryomycetaceae</taxon>
        <taxon>Kurtzmaniella</taxon>
    </lineage>
</organism>
<proteinExistence type="predicted"/>